<dbReference type="PANTHER" id="PTHR48081:SF8">
    <property type="entry name" value="ALPHA_BETA HYDROLASE FOLD-3 DOMAIN-CONTAINING PROTEIN-RELATED"/>
    <property type="match status" value="1"/>
</dbReference>
<dbReference type="RefSeq" id="WP_345424638.1">
    <property type="nucleotide sequence ID" value="NZ_AP031496.1"/>
</dbReference>
<accession>A0AAV3U6N4</accession>
<evidence type="ECO:0000313" key="5">
    <source>
        <dbReference type="EMBL" id="GAA4949648.1"/>
    </source>
</evidence>
<dbReference type="PANTHER" id="PTHR48081">
    <property type="entry name" value="AB HYDROLASE SUPERFAMILY PROTEIN C4A8.06C"/>
    <property type="match status" value="1"/>
</dbReference>
<dbReference type="PROSITE" id="PS01173">
    <property type="entry name" value="LIPASE_GDXG_HIS"/>
    <property type="match status" value="1"/>
</dbReference>
<gene>
    <name evidence="5" type="ORF">GCM10025791_32370</name>
</gene>
<proteinExistence type="inferred from homology"/>
<name>A0AAV3U6N4_9ALTE</name>
<protein>
    <submittedName>
        <fullName evidence="5">Alpha/beta hydrolase</fullName>
    </submittedName>
</protein>
<organism evidence="5 6">
    <name type="scientific">Halioxenophilus aromaticivorans</name>
    <dbReference type="NCBI Taxonomy" id="1306992"/>
    <lineage>
        <taxon>Bacteria</taxon>
        <taxon>Pseudomonadati</taxon>
        <taxon>Pseudomonadota</taxon>
        <taxon>Gammaproteobacteria</taxon>
        <taxon>Alteromonadales</taxon>
        <taxon>Alteromonadaceae</taxon>
        <taxon>Halioxenophilus</taxon>
    </lineage>
</organism>
<comment type="similarity">
    <text evidence="1">Belongs to the 'GDXG' lipolytic enzyme family.</text>
</comment>
<sequence length="305" mass="32772">MASEQLNTVVAHMRRIALMSATSGAHALHKRALLDMYFAAAPEILTIEAQILPTLVGELTAEWLIPQQCNSKRRLLYLHGGSWMAGSSSSHRPLVARIAKLTGCAVLAINYRLAPEFPFPAGLEDAIHAFQWLQGHGPEDDSEADALFIAGDSAGGNLALAATLALKQGGNVMPDACVVFSPATDLNYERSVVAERAERDPILIAAALPYVVANYVQEQANHKDPLVSPIHGDLSGLPPTLLQVGDAEILYDDGVRFVQAAQQQGSPVELSEWPDMPHVFQGFAPLLPEANQALAEVQAFIARFG</sequence>
<feature type="domain" description="Alpha/beta hydrolase fold-3" evidence="4">
    <location>
        <begin position="75"/>
        <end position="281"/>
    </location>
</feature>
<dbReference type="Proteomes" id="UP001409585">
    <property type="component" value="Unassembled WGS sequence"/>
</dbReference>
<evidence type="ECO:0000256" key="2">
    <source>
        <dbReference type="ARBA" id="ARBA00022801"/>
    </source>
</evidence>
<comment type="caution">
    <text evidence="5">The sequence shown here is derived from an EMBL/GenBank/DDBJ whole genome shotgun (WGS) entry which is preliminary data.</text>
</comment>
<dbReference type="InterPro" id="IPR002168">
    <property type="entry name" value="Lipase_GDXG_HIS_AS"/>
</dbReference>
<feature type="active site" evidence="3">
    <location>
        <position position="153"/>
    </location>
</feature>
<dbReference type="Pfam" id="PF07859">
    <property type="entry name" value="Abhydrolase_3"/>
    <property type="match status" value="1"/>
</dbReference>
<evidence type="ECO:0000259" key="4">
    <source>
        <dbReference type="Pfam" id="PF07859"/>
    </source>
</evidence>
<dbReference type="InterPro" id="IPR050300">
    <property type="entry name" value="GDXG_lipolytic_enzyme"/>
</dbReference>
<dbReference type="AlphaFoldDB" id="A0AAV3U6N4"/>
<keyword evidence="6" id="KW-1185">Reference proteome</keyword>
<evidence type="ECO:0000256" key="1">
    <source>
        <dbReference type="ARBA" id="ARBA00010515"/>
    </source>
</evidence>
<dbReference type="InterPro" id="IPR029058">
    <property type="entry name" value="AB_hydrolase_fold"/>
</dbReference>
<keyword evidence="2 5" id="KW-0378">Hydrolase</keyword>
<evidence type="ECO:0000313" key="6">
    <source>
        <dbReference type="Proteomes" id="UP001409585"/>
    </source>
</evidence>
<evidence type="ECO:0000256" key="3">
    <source>
        <dbReference type="PROSITE-ProRule" id="PRU10038"/>
    </source>
</evidence>
<reference evidence="6" key="1">
    <citation type="journal article" date="2019" name="Int. J. Syst. Evol. Microbiol.">
        <title>The Global Catalogue of Microorganisms (GCM) 10K type strain sequencing project: providing services to taxonomists for standard genome sequencing and annotation.</title>
        <authorList>
            <consortium name="The Broad Institute Genomics Platform"/>
            <consortium name="The Broad Institute Genome Sequencing Center for Infectious Disease"/>
            <person name="Wu L."/>
            <person name="Ma J."/>
        </authorList>
    </citation>
    <scope>NUCLEOTIDE SEQUENCE [LARGE SCALE GENOMIC DNA]</scope>
    <source>
        <strain evidence="6">JCM 19134</strain>
    </source>
</reference>
<dbReference type="EMBL" id="BAABLX010000028">
    <property type="protein sequence ID" value="GAA4949648.1"/>
    <property type="molecule type" value="Genomic_DNA"/>
</dbReference>
<dbReference type="InterPro" id="IPR033140">
    <property type="entry name" value="Lipase_GDXG_put_SER_AS"/>
</dbReference>
<dbReference type="PROSITE" id="PS01174">
    <property type="entry name" value="LIPASE_GDXG_SER"/>
    <property type="match status" value="1"/>
</dbReference>
<dbReference type="Gene3D" id="3.40.50.1820">
    <property type="entry name" value="alpha/beta hydrolase"/>
    <property type="match status" value="1"/>
</dbReference>
<dbReference type="SUPFAM" id="SSF53474">
    <property type="entry name" value="alpha/beta-Hydrolases"/>
    <property type="match status" value="1"/>
</dbReference>
<dbReference type="GO" id="GO:0016787">
    <property type="term" value="F:hydrolase activity"/>
    <property type="evidence" value="ECO:0007669"/>
    <property type="project" value="UniProtKB-KW"/>
</dbReference>
<dbReference type="InterPro" id="IPR013094">
    <property type="entry name" value="AB_hydrolase_3"/>
</dbReference>